<evidence type="ECO:0000313" key="2">
    <source>
        <dbReference type="EMBL" id="MFN2975764.1"/>
    </source>
</evidence>
<name>A0ABW9KJ47_9BACT</name>
<comment type="caution">
    <text evidence="2">The sequence shown here is derived from an EMBL/GenBank/DDBJ whole genome shotgun (WGS) entry which is preliminary data.</text>
</comment>
<evidence type="ECO:0008006" key="4">
    <source>
        <dbReference type="Google" id="ProtNLM"/>
    </source>
</evidence>
<gene>
    <name evidence="2" type="ORF">ACK2TP_08310</name>
</gene>
<feature type="transmembrane region" description="Helical" evidence="1">
    <location>
        <begin position="244"/>
        <end position="264"/>
    </location>
</feature>
<dbReference type="Proteomes" id="UP001634747">
    <property type="component" value="Unassembled WGS sequence"/>
</dbReference>
<dbReference type="EMBL" id="JBJYXY010000001">
    <property type="protein sequence ID" value="MFN2975764.1"/>
    <property type="molecule type" value="Genomic_DNA"/>
</dbReference>
<dbReference type="RefSeq" id="WP_263412723.1">
    <property type="nucleotide sequence ID" value="NZ_BAABBH010000001.1"/>
</dbReference>
<proteinExistence type="predicted"/>
<sequence length="570" mass="62561">MLQKLLWPFHTEGVILLALPAIAALSLLLRRPGMNASFLRNRRSILRWAGILGLAAAAFFLLADIATIPQQRSFQDDESSVLSVAAAWVHHQPMYPSLDAPVDYGVLYGPATYLLFTLPMLFHAENVMAYQAWVALGLAAMLAFSFVAMRRLARPAVAAAAFGYYVFTVGLKAANQWSNKGDPWILLFLAVAFWAALRLKPRQADVTIALCGAVLIDIKANLFLLALLPFLLVSRPDRKARTTAILAIPGMVLLALVPFLLPGISLSGYGIQLALASRHGLSRSLFLINVMYFVRVFALPFGASLWMLHRGDPERASRYLHRRRSFLLLLAAASLVAVVTGAKNGAGAWHLVPLGLPFALVIAEMWNEAPPLTPANLPLRLAPALWVFGTLAVHGIERTADAIHTRFYNDIPSLNEYDFADVQRDMLQVQADHPGDTLQVGVSGGHEYTLTRLRYLYVMRGQPLFTDPNAQAERDGSHVPFSPAVLHALADCTISLWLIPSSSEPPFSMGGGYASAASGTAGLLTDPHLYPQPWPDIFQQHYHRVVKSRYFDLWACNAAPPPGNPPDRQN</sequence>
<keyword evidence="1" id="KW-1133">Transmembrane helix</keyword>
<evidence type="ECO:0000313" key="3">
    <source>
        <dbReference type="Proteomes" id="UP001634747"/>
    </source>
</evidence>
<feature type="transmembrane region" description="Helical" evidence="1">
    <location>
        <begin position="206"/>
        <end position="232"/>
    </location>
</feature>
<feature type="transmembrane region" description="Helical" evidence="1">
    <location>
        <begin position="48"/>
        <end position="68"/>
    </location>
</feature>
<keyword evidence="1" id="KW-0472">Membrane</keyword>
<accession>A0ABW9KJ47</accession>
<feature type="transmembrane region" description="Helical" evidence="1">
    <location>
        <begin position="129"/>
        <end position="147"/>
    </location>
</feature>
<feature type="transmembrane region" description="Helical" evidence="1">
    <location>
        <begin position="153"/>
        <end position="171"/>
    </location>
</feature>
<keyword evidence="3" id="KW-1185">Reference proteome</keyword>
<feature type="transmembrane region" description="Helical" evidence="1">
    <location>
        <begin position="326"/>
        <end position="342"/>
    </location>
</feature>
<feature type="transmembrane region" description="Helical" evidence="1">
    <location>
        <begin position="183"/>
        <end position="200"/>
    </location>
</feature>
<keyword evidence="1" id="KW-0812">Transmembrane</keyword>
<feature type="transmembrane region" description="Helical" evidence="1">
    <location>
        <begin position="6"/>
        <end position="28"/>
    </location>
</feature>
<feature type="transmembrane region" description="Helical" evidence="1">
    <location>
        <begin position="104"/>
        <end position="122"/>
    </location>
</feature>
<feature type="transmembrane region" description="Helical" evidence="1">
    <location>
        <begin position="284"/>
        <end position="306"/>
    </location>
</feature>
<organism evidence="2 3">
    <name type="scientific">Terriglobus aquaticus</name>
    <dbReference type="NCBI Taxonomy" id="940139"/>
    <lineage>
        <taxon>Bacteria</taxon>
        <taxon>Pseudomonadati</taxon>
        <taxon>Acidobacteriota</taxon>
        <taxon>Terriglobia</taxon>
        <taxon>Terriglobales</taxon>
        <taxon>Acidobacteriaceae</taxon>
        <taxon>Terriglobus</taxon>
    </lineage>
</organism>
<protein>
    <recommendedName>
        <fullName evidence="4">DUF2029 domain-containing protein</fullName>
    </recommendedName>
</protein>
<evidence type="ECO:0000256" key="1">
    <source>
        <dbReference type="SAM" id="Phobius"/>
    </source>
</evidence>
<reference evidence="2 3" key="1">
    <citation type="submission" date="2024-12" db="EMBL/GenBank/DDBJ databases">
        <authorList>
            <person name="Lee Y."/>
        </authorList>
    </citation>
    <scope>NUCLEOTIDE SEQUENCE [LARGE SCALE GENOMIC DNA]</scope>
    <source>
        <strain evidence="2 3">03SUJ4</strain>
    </source>
</reference>